<evidence type="ECO:0000256" key="7">
    <source>
        <dbReference type="PROSITE-ProRule" id="PRU01373"/>
    </source>
</evidence>
<dbReference type="InterPro" id="IPR052905">
    <property type="entry name" value="LD-transpeptidase_YkuD-like"/>
</dbReference>
<organism evidence="9 10">
    <name type="scientific">Pedobacter hiemivivus</name>
    <dbReference type="NCBI Taxonomy" id="2530454"/>
    <lineage>
        <taxon>Bacteria</taxon>
        <taxon>Pseudomonadati</taxon>
        <taxon>Bacteroidota</taxon>
        <taxon>Sphingobacteriia</taxon>
        <taxon>Sphingobacteriales</taxon>
        <taxon>Sphingobacteriaceae</taxon>
        <taxon>Pedobacter</taxon>
    </lineage>
</organism>
<dbReference type="OrthoDB" id="9778545at2"/>
<dbReference type="CDD" id="cd16913">
    <property type="entry name" value="YkuD_like"/>
    <property type="match status" value="1"/>
</dbReference>
<evidence type="ECO:0000256" key="4">
    <source>
        <dbReference type="ARBA" id="ARBA00022960"/>
    </source>
</evidence>
<dbReference type="GO" id="GO:0008360">
    <property type="term" value="P:regulation of cell shape"/>
    <property type="evidence" value="ECO:0007669"/>
    <property type="project" value="UniProtKB-UniRule"/>
</dbReference>
<dbReference type="Gene3D" id="2.40.440.10">
    <property type="entry name" value="L,D-transpeptidase catalytic domain-like"/>
    <property type="match status" value="1"/>
</dbReference>
<name>A0A4R0N4I4_9SPHI</name>
<keyword evidence="5 7" id="KW-0573">Peptidoglycan synthesis</keyword>
<evidence type="ECO:0000259" key="8">
    <source>
        <dbReference type="PROSITE" id="PS52029"/>
    </source>
</evidence>
<dbReference type="AlphaFoldDB" id="A0A4R0N4I4"/>
<dbReference type="PANTHER" id="PTHR41533:SF2">
    <property type="entry name" value="BLR7131 PROTEIN"/>
    <property type="match status" value="1"/>
</dbReference>
<dbReference type="InterPro" id="IPR038063">
    <property type="entry name" value="Transpep_catalytic_dom"/>
</dbReference>
<evidence type="ECO:0000256" key="3">
    <source>
        <dbReference type="ARBA" id="ARBA00022679"/>
    </source>
</evidence>
<evidence type="ECO:0000256" key="1">
    <source>
        <dbReference type="ARBA" id="ARBA00004752"/>
    </source>
</evidence>
<dbReference type="RefSeq" id="WP_131610557.1">
    <property type="nucleotide sequence ID" value="NZ_SJSM01000012.1"/>
</dbReference>
<dbReference type="Proteomes" id="UP000291117">
    <property type="component" value="Unassembled WGS sequence"/>
</dbReference>
<keyword evidence="3" id="KW-0808">Transferase</keyword>
<evidence type="ECO:0000256" key="2">
    <source>
        <dbReference type="ARBA" id="ARBA00005992"/>
    </source>
</evidence>
<accession>A0A4R0N4I4</accession>
<dbReference type="GO" id="GO:0009252">
    <property type="term" value="P:peptidoglycan biosynthetic process"/>
    <property type="evidence" value="ECO:0007669"/>
    <property type="project" value="UniProtKB-UniPathway"/>
</dbReference>
<dbReference type="InterPro" id="IPR005490">
    <property type="entry name" value="LD_TPept_cat_dom"/>
</dbReference>
<dbReference type="InterPro" id="IPR045380">
    <property type="entry name" value="LD_TPept_scaffold_dom"/>
</dbReference>
<keyword evidence="4 7" id="KW-0133">Cell shape</keyword>
<dbReference type="GO" id="GO:0016740">
    <property type="term" value="F:transferase activity"/>
    <property type="evidence" value="ECO:0007669"/>
    <property type="project" value="UniProtKB-KW"/>
</dbReference>
<dbReference type="PANTHER" id="PTHR41533">
    <property type="entry name" value="L,D-TRANSPEPTIDASE HI_1667-RELATED"/>
    <property type="match status" value="1"/>
</dbReference>
<comment type="pathway">
    <text evidence="1 7">Cell wall biogenesis; peptidoglycan biosynthesis.</text>
</comment>
<dbReference type="EMBL" id="SJSM01000012">
    <property type="protein sequence ID" value="TCC93184.1"/>
    <property type="molecule type" value="Genomic_DNA"/>
</dbReference>
<protein>
    <submittedName>
        <fullName evidence="9">L,D-transpeptidase</fullName>
    </submittedName>
</protein>
<feature type="active site" description="Nucleophile" evidence="7">
    <location>
        <position position="389"/>
    </location>
</feature>
<evidence type="ECO:0000313" key="10">
    <source>
        <dbReference type="Proteomes" id="UP000291117"/>
    </source>
</evidence>
<gene>
    <name evidence="9" type="ORF">EZ444_18155</name>
</gene>
<feature type="active site" description="Proton donor/acceptor" evidence="7">
    <location>
        <position position="370"/>
    </location>
</feature>
<dbReference type="Pfam" id="PF20142">
    <property type="entry name" value="Scaffold"/>
    <property type="match status" value="1"/>
</dbReference>
<feature type="domain" description="L,D-TPase catalytic" evidence="8">
    <location>
        <begin position="239"/>
        <end position="412"/>
    </location>
</feature>
<dbReference type="UniPathway" id="UPA00219"/>
<evidence type="ECO:0000256" key="6">
    <source>
        <dbReference type="ARBA" id="ARBA00023316"/>
    </source>
</evidence>
<keyword evidence="10" id="KW-1185">Reference proteome</keyword>
<proteinExistence type="inferred from homology"/>
<evidence type="ECO:0000256" key="5">
    <source>
        <dbReference type="ARBA" id="ARBA00022984"/>
    </source>
</evidence>
<dbReference type="Pfam" id="PF03734">
    <property type="entry name" value="YkuD"/>
    <property type="match status" value="1"/>
</dbReference>
<dbReference type="SUPFAM" id="SSF141523">
    <property type="entry name" value="L,D-transpeptidase catalytic domain-like"/>
    <property type="match status" value="1"/>
</dbReference>
<keyword evidence="6 7" id="KW-0961">Cell wall biogenesis/degradation</keyword>
<dbReference type="PROSITE" id="PS52029">
    <property type="entry name" value="LD_TPASE"/>
    <property type="match status" value="1"/>
</dbReference>
<dbReference type="GO" id="GO:0071555">
    <property type="term" value="P:cell wall organization"/>
    <property type="evidence" value="ECO:0007669"/>
    <property type="project" value="UniProtKB-UniRule"/>
</dbReference>
<reference evidence="9 10" key="1">
    <citation type="submission" date="2019-02" db="EMBL/GenBank/DDBJ databases">
        <title>Pedobacter sp. RP-3-8 sp. nov., isolated from Arctic soil.</title>
        <authorList>
            <person name="Dahal R.H."/>
        </authorList>
    </citation>
    <scope>NUCLEOTIDE SEQUENCE [LARGE SCALE GENOMIC DNA]</scope>
    <source>
        <strain evidence="9 10">RP-3-8</strain>
    </source>
</reference>
<evidence type="ECO:0000313" key="9">
    <source>
        <dbReference type="EMBL" id="TCC93184.1"/>
    </source>
</evidence>
<dbReference type="GO" id="GO:0004180">
    <property type="term" value="F:carboxypeptidase activity"/>
    <property type="evidence" value="ECO:0007669"/>
    <property type="project" value="UniProtKB-ARBA"/>
</dbReference>
<comment type="caution">
    <text evidence="9">The sequence shown here is derived from an EMBL/GenBank/DDBJ whole genome shotgun (WGS) entry which is preliminary data.</text>
</comment>
<comment type="similarity">
    <text evidence="2">Belongs to the YkuD family.</text>
</comment>
<sequence>MFRTGSVGRFLFLCGLVTINLWSLASVYGISRQSVPADTIAIFKEELSDTMSTLEYHDEFLSFYEKNNYQTVLLNRFLRNGQLAYLLSDLESVADHGLDPEIFRASEFRLIMEEINREKWFRDIETYRKKVKLELLTAYAVLKYSTIMEFGLVEPQSVDSNYFSTTVTADSTFVTRVLERREVKNYLDSIQPRDRVYKAFQFALKSDELAPGKTLEETKSVLSVNMERLRWKNRQTEPKYVMVNLANFSLDVIDQEESVLNMKVCVGESGRWASPQLNSKIYSVQVNPVWNIPVSIAKSETVRNAKRDRYYLANNNIAVYKDGKRIGNPSAIDWTINNAEDYVFKQMPGELNALGKIKFLFNNDCGVYLHDTPLKSAFKKKNRAISHGCIRLEKPMELALFLFGEGAKYEQIKKAMLNGYPQAKYIGLPQSVPITLTYFTAFTDDKGDVVYCDDIYGLDEVLSARLIAGR</sequence>